<organism evidence="2 3">
    <name type="scientific">Blastococcus haudaquaticus</name>
    <dbReference type="NCBI Taxonomy" id="1938745"/>
    <lineage>
        <taxon>Bacteria</taxon>
        <taxon>Bacillati</taxon>
        <taxon>Actinomycetota</taxon>
        <taxon>Actinomycetes</taxon>
        <taxon>Geodermatophilales</taxon>
        <taxon>Geodermatophilaceae</taxon>
        <taxon>Blastococcus</taxon>
    </lineage>
</organism>
<reference evidence="3" key="1">
    <citation type="submission" date="2017-09" db="EMBL/GenBank/DDBJ databases">
        <authorList>
            <person name="Varghese N."/>
            <person name="Submissions S."/>
        </authorList>
    </citation>
    <scope>NUCLEOTIDE SEQUENCE [LARGE SCALE GENOMIC DNA]</scope>
    <source>
        <strain evidence="3">DSM 44270</strain>
    </source>
</reference>
<proteinExistence type="predicted"/>
<dbReference type="AlphaFoldDB" id="A0A286GR65"/>
<keyword evidence="1" id="KW-0812">Transmembrane</keyword>
<keyword evidence="3" id="KW-1185">Reference proteome</keyword>
<evidence type="ECO:0000313" key="2">
    <source>
        <dbReference type="EMBL" id="SOD97549.1"/>
    </source>
</evidence>
<evidence type="ECO:0000313" key="3">
    <source>
        <dbReference type="Proteomes" id="UP000219482"/>
    </source>
</evidence>
<dbReference type="Proteomes" id="UP000219482">
    <property type="component" value="Unassembled WGS sequence"/>
</dbReference>
<feature type="transmembrane region" description="Helical" evidence="1">
    <location>
        <begin position="101"/>
        <end position="123"/>
    </location>
</feature>
<feature type="transmembrane region" description="Helical" evidence="1">
    <location>
        <begin position="24"/>
        <end position="44"/>
    </location>
</feature>
<name>A0A286GR65_9ACTN</name>
<dbReference type="EMBL" id="OCNK01000002">
    <property type="protein sequence ID" value="SOD97549.1"/>
    <property type="molecule type" value="Genomic_DNA"/>
</dbReference>
<accession>A0A286GR65</accession>
<keyword evidence="1" id="KW-0472">Membrane</keyword>
<protein>
    <submittedName>
        <fullName evidence="2">Uncharacterized protein</fullName>
    </submittedName>
</protein>
<keyword evidence="1" id="KW-1133">Transmembrane helix</keyword>
<evidence type="ECO:0000256" key="1">
    <source>
        <dbReference type="SAM" id="Phobius"/>
    </source>
</evidence>
<gene>
    <name evidence="2" type="ORF">SAMN06272739_1537</name>
</gene>
<feature type="transmembrane region" description="Helical" evidence="1">
    <location>
        <begin position="56"/>
        <end position="81"/>
    </location>
</feature>
<sequence>MGWGVLGGCLQAASPLAFFWIEPATVYALGLVLIAAVYLGFGVADGRTKVIAVETCVASAFVVVAAAGVTGSGWLLVAGLAGHGLKDLWQHRTGFVANTRWWPPFCATVDVVAAALLAVVILADLRVGW</sequence>